<dbReference type="GO" id="GO:0044218">
    <property type="term" value="C:other organism cell membrane"/>
    <property type="evidence" value="ECO:0007669"/>
    <property type="project" value="UniProtKB-KW"/>
</dbReference>
<keyword evidence="7" id="KW-0528">Neurotoxin</keyword>
<evidence type="ECO:0000256" key="2">
    <source>
        <dbReference type="ARBA" id="ARBA00004613"/>
    </source>
</evidence>
<evidence type="ECO:0000256" key="1">
    <source>
        <dbReference type="ARBA" id="ARBA00004175"/>
    </source>
</evidence>
<gene>
    <name evidence="10" type="ORF">JTE90_023649</name>
</gene>
<evidence type="ECO:0000256" key="7">
    <source>
        <dbReference type="ARBA" id="ARBA00022699"/>
    </source>
</evidence>
<name>A0AAV6V1B8_9ARAC</name>
<evidence type="ECO:0000256" key="5">
    <source>
        <dbReference type="ARBA" id="ARBA00022537"/>
    </source>
</evidence>
<evidence type="ECO:0000256" key="8">
    <source>
        <dbReference type="ARBA" id="ARBA00023028"/>
    </source>
</evidence>
<protein>
    <submittedName>
        <fullName evidence="10">Uncharacterized protein</fullName>
    </submittedName>
</protein>
<dbReference type="Gene3D" id="1.25.40.20">
    <property type="entry name" value="Ankyrin repeat-containing domain"/>
    <property type="match status" value="1"/>
</dbReference>
<comment type="caution">
    <text evidence="10">The sequence shown here is derived from an EMBL/GenBank/DDBJ whole genome shotgun (WGS) entry which is preliminary data.</text>
</comment>
<dbReference type="GO" id="GO:0005576">
    <property type="term" value="C:extracellular region"/>
    <property type="evidence" value="ECO:0007669"/>
    <property type="project" value="UniProtKB-SubCell"/>
</dbReference>
<evidence type="ECO:0000313" key="10">
    <source>
        <dbReference type="EMBL" id="KAG8189579.1"/>
    </source>
</evidence>
<keyword evidence="9" id="KW-1053">Target membrane</keyword>
<dbReference type="InterPro" id="IPR036770">
    <property type="entry name" value="Ankyrin_rpt-contain_sf"/>
</dbReference>
<keyword evidence="11" id="KW-1185">Reference proteome</keyword>
<evidence type="ECO:0000256" key="3">
    <source>
        <dbReference type="ARBA" id="ARBA00022483"/>
    </source>
</evidence>
<dbReference type="GO" id="GO:0044231">
    <property type="term" value="C:host cell presynaptic membrane"/>
    <property type="evidence" value="ECO:0007669"/>
    <property type="project" value="UniProtKB-KW"/>
</dbReference>
<dbReference type="Proteomes" id="UP000827092">
    <property type="component" value="Unassembled WGS sequence"/>
</dbReference>
<organism evidence="10 11">
    <name type="scientific">Oedothorax gibbosus</name>
    <dbReference type="NCBI Taxonomy" id="931172"/>
    <lineage>
        <taxon>Eukaryota</taxon>
        <taxon>Metazoa</taxon>
        <taxon>Ecdysozoa</taxon>
        <taxon>Arthropoda</taxon>
        <taxon>Chelicerata</taxon>
        <taxon>Arachnida</taxon>
        <taxon>Araneae</taxon>
        <taxon>Araneomorphae</taxon>
        <taxon>Entelegynae</taxon>
        <taxon>Araneoidea</taxon>
        <taxon>Linyphiidae</taxon>
        <taxon>Erigoninae</taxon>
        <taxon>Oedothorax</taxon>
    </lineage>
</organism>
<dbReference type="GO" id="GO:0006887">
    <property type="term" value="P:exocytosis"/>
    <property type="evidence" value="ECO:0007669"/>
    <property type="project" value="UniProtKB-KW"/>
</dbReference>
<keyword evidence="8" id="KW-0638">Presynaptic neurotoxin</keyword>
<keyword evidence="9" id="KW-0472">Membrane</keyword>
<proteinExistence type="predicted"/>
<keyword evidence="4" id="KW-0964">Secreted</keyword>
<dbReference type="EMBL" id="JAFNEN010000211">
    <property type="protein sequence ID" value="KAG8189579.1"/>
    <property type="molecule type" value="Genomic_DNA"/>
</dbReference>
<keyword evidence="5" id="KW-1052">Target cell membrane</keyword>
<dbReference type="AlphaFoldDB" id="A0AAV6V1B8"/>
<keyword evidence="6" id="KW-0800">Toxin</keyword>
<evidence type="ECO:0000313" key="11">
    <source>
        <dbReference type="Proteomes" id="UP000827092"/>
    </source>
</evidence>
<accession>A0AAV6V1B8</accession>
<reference evidence="10 11" key="1">
    <citation type="journal article" date="2022" name="Nat. Ecol. Evol.">
        <title>A masculinizing supergene underlies an exaggerated male reproductive morph in a spider.</title>
        <authorList>
            <person name="Hendrickx F."/>
            <person name="De Corte Z."/>
            <person name="Sonet G."/>
            <person name="Van Belleghem S.M."/>
            <person name="Kostlbacher S."/>
            <person name="Vangestel C."/>
        </authorList>
    </citation>
    <scope>NUCLEOTIDE SEQUENCE [LARGE SCALE GENOMIC DNA]</scope>
    <source>
        <strain evidence="10">W744_W776</strain>
    </source>
</reference>
<evidence type="ECO:0000256" key="6">
    <source>
        <dbReference type="ARBA" id="ARBA00022656"/>
    </source>
</evidence>
<dbReference type="SUPFAM" id="SSF48403">
    <property type="entry name" value="Ankyrin repeat"/>
    <property type="match status" value="1"/>
</dbReference>
<evidence type="ECO:0000256" key="4">
    <source>
        <dbReference type="ARBA" id="ARBA00022525"/>
    </source>
</evidence>
<keyword evidence="3" id="KW-0268">Exocytosis</keyword>
<dbReference type="GO" id="GO:0090729">
    <property type="term" value="F:toxin activity"/>
    <property type="evidence" value="ECO:0007669"/>
    <property type="project" value="UniProtKB-KW"/>
</dbReference>
<sequence>MFKFHPNIKSPNPNLIGPSAYMRHRNRKDAIIYAIQNNDMTALEQLLEMGFLPANLGYDMMRCACFWNRFEAVQLLWQYGCSTVRPRTVKPVTTTPLYYALYHKNLKIAMFLTDKSYHPIKEVPEE</sequence>
<comment type="subcellular location">
    <subcellularLocation>
        <location evidence="2">Secreted</location>
    </subcellularLocation>
    <subcellularLocation>
        <location evidence="1">Target cell membrane</location>
    </subcellularLocation>
</comment>
<evidence type="ECO:0000256" key="9">
    <source>
        <dbReference type="ARBA" id="ARBA00023298"/>
    </source>
</evidence>